<keyword evidence="1 5" id="KW-0808">Transferase</keyword>
<feature type="region of interest" description="Disordered" evidence="2">
    <location>
        <begin position="272"/>
        <end position="342"/>
    </location>
</feature>
<keyword evidence="6" id="KW-1185">Reference proteome</keyword>
<dbReference type="NCBIfam" id="NF010309">
    <property type="entry name" value="PRK13746.1"/>
    <property type="match status" value="1"/>
</dbReference>
<reference evidence="5 6" key="1">
    <citation type="submission" date="2020-08" db="EMBL/GenBank/DDBJ databases">
        <title>Genomic Encyclopedia of Type Strains, Phase III (KMG-III): the genomes of soil and plant-associated and newly described type strains.</title>
        <authorList>
            <person name="Whitman W."/>
        </authorList>
    </citation>
    <scope>NUCLEOTIDE SEQUENCE [LARGE SCALE GENOMIC DNA]</scope>
    <source>
        <strain evidence="5 6">CECT 8640</strain>
    </source>
</reference>
<feature type="domain" description="Polymerase nucleotidyl transferase" evidence="3">
    <location>
        <begin position="18"/>
        <end position="51"/>
    </location>
</feature>
<name>A0A841CPD5_9PSEU</name>
<evidence type="ECO:0000259" key="4">
    <source>
        <dbReference type="Pfam" id="PF13427"/>
    </source>
</evidence>
<dbReference type="RefSeq" id="WP_184693980.1">
    <property type="nucleotide sequence ID" value="NZ_JACHJN010000007.1"/>
</dbReference>
<dbReference type="EMBL" id="JACHJN010000007">
    <property type="protein sequence ID" value="MBB5958224.1"/>
    <property type="molecule type" value="Genomic_DNA"/>
</dbReference>
<evidence type="ECO:0000313" key="5">
    <source>
        <dbReference type="EMBL" id="MBB5958224.1"/>
    </source>
</evidence>
<dbReference type="AlphaFoldDB" id="A0A841CPD5"/>
<dbReference type="InterPro" id="IPR002934">
    <property type="entry name" value="Polymerase_NTP_transf_dom"/>
</dbReference>
<dbReference type="InterPro" id="IPR025184">
    <property type="entry name" value="AadA_C"/>
</dbReference>
<evidence type="ECO:0000259" key="3">
    <source>
        <dbReference type="Pfam" id="PF01909"/>
    </source>
</evidence>
<dbReference type="Gene3D" id="3.30.460.10">
    <property type="entry name" value="Beta Polymerase, domain 2"/>
    <property type="match status" value="1"/>
</dbReference>
<protein>
    <submittedName>
        <fullName evidence="5">Putative nucleotidyltransferase</fullName>
    </submittedName>
</protein>
<dbReference type="Proteomes" id="UP000547510">
    <property type="component" value="Unassembled WGS sequence"/>
</dbReference>
<feature type="compositionally biased region" description="Basic and acidic residues" evidence="2">
    <location>
        <begin position="292"/>
        <end position="315"/>
    </location>
</feature>
<evidence type="ECO:0000313" key="6">
    <source>
        <dbReference type="Proteomes" id="UP000547510"/>
    </source>
</evidence>
<sequence length="359" mass="38492">MELAKIVRLVDGTVGAKVLGAYLHGSAVHGGLKPASDVDVLVVTRHSLDDRERRALVDGLLRISGTGTGARPVELSVVVHSEVRPWRYPATADFLYGDWLRDEIEAGALPRPAPMPDLAIMIHSVLAADHVLHGPPAAELLDPVPTADVVRGSLAGIPDLLRDLPGDTRNVVLTLARVWTTLATGEVPSKDAAADWALPRLAPEHRPVLAHAKQLYLTRHYTEETWTDQLKAHVRPHVDAVLAHIEELKAREEPALRALDAEALGLRHDSASAECLGSSGNSRRGLAGGRDTGAEPRLEPEDRPEQDRPGGRQHDGGQCVDRAGPDGAATGGPLRPARGIRLVSPAHHRPVVGMAGRWL</sequence>
<evidence type="ECO:0000256" key="2">
    <source>
        <dbReference type="SAM" id="MobiDB-lite"/>
    </source>
</evidence>
<feature type="domain" description="Adenylyltransferase AadA C-terminal" evidence="4">
    <location>
        <begin position="139"/>
        <end position="242"/>
    </location>
</feature>
<organism evidence="5 6">
    <name type="scientific">Saccharothrix tamanrassetensis</name>
    <dbReference type="NCBI Taxonomy" id="1051531"/>
    <lineage>
        <taxon>Bacteria</taxon>
        <taxon>Bacillati</taxon>
        <taxon>Actinomycetota</taxon>
        <taxon>Actinomycetes</taxon>
        <taxon>Pseudonocardiales</taxon>
        <taxon>Pseudonocardiaceae</taxon>
        <taxon>Saccharothrix</taxon>
    </lineage>
</organism>
<dbReference type="SUPFAM" id="SSF81301">
    <property type="entry name" value="Nucleotidyltransferase"/>
    <property type="match status" value="1"/>
</dbReference>
<comment type="caution">
    <text evidence="5">The sequence shown here is derived from an EMBL/GenBank/DDBJ whole genome shotgun (WGS) entry which is preliminary data.</text>
</comment>
<dbReference type="Pfam" id="PF13427">
    <property type="entry name" value="AadA_C"/>
    <property type="match status" value="1"/>
</dbReference>
<gene>
    <name evidence="5" type="ORF">FHS29_004832</name>
</gene>
<dbReference type="CDD" id="cd05403">
    <property type="entry name" value="NT_KNTase_like"/>
    <property type="match status" value="1"/>
</dbReference>
<dbReference type="InterPro" id="IPR043519">
    <property type="entry name" value="NT_sf"/>
</dbReference>
<dbReference type="GO" id="GO:0016779">
    <property type="term" value="F:nucleotidyltransferase activity"/>
    <property type="evidence" value="ECO:0007669"/>
    <property type="project" value="InterPro"/>
</dbReference>
<evidence type="ECO:0000256" key="1">
    <source>
        <dbReference type="ARBA" id="ARBA00022679"/>
    </source>
</evidence>
<dbReference type="Pfam" id="PF01909">
    <property type="entry name" value="NTP_transf_2"/>
    <property type="match status" value="1"/>
</dbReference>
<proteinExistence type="predicted"/>
<accession>A0A841CPD5</accession>